<dbReference type="Pfam" id="PF25014">
    <property type="entry name" value="NET2A"/>
    <property type="match status" value="1"/>
</dbReference>
<dbReference type="PANTHER" id="PTHR31631:SF19">
    <property type="entry name" value="OS01G0835800 PROTEIN"/>
    <property type="match status" value="1"/>
</dbReference>
<dbReference type="InterPro" id="IPR049813">
    <property type="entry name" value="Elp-1-like_TD"/>
</dbReference>
<keyword evidence="1 2" id="KW-0175">Coiled coil</keyword>
<feature type="region of interest" description="Disordered" evidence="3">
    <location>
        <begin position="280"/>
        <end position="302"/>
    </location>
</feature>
<dbReference type="EMBL" id="CP097507">
    <property type="protein sequence ID" value="URE03630.1"/>
    <property type="molecule type" value="Genomic_DNA"/>
</dbReference>
<evidence type="ECO:0000256" key="2">
    <source>
        <dbReference type="SAM" id="Coils"/>
    </source>
</evidence>
<dbReference type="Proteomes" id="UP001055439">
    <property type="component" value="Chromosome 5"/>
</dbReference>
<feature type="compositionally biased region" description="Basic residues" evidence="3">
    <location>
        <begin position="143"/>
        <end position="159"/>
    </location>
</feature>
<sequence>MLQRATNNVYSWWWASHIRTKQSKWLDDDLHAMEDKVKSMMKLIEQDADSFTKKAELYFQRRPELGNFVEDMHRAYKALAHRYDRITGELHKANQTIAIAFPDQVDFEMQDDEDGGSPKAITSIDLSKFRKPTEVPQFIFRQKTKKDHPTQKKQHHRKLSTQISKEKAQEEIDRLQKEILVLQTEKEFTKSSYRSTLARYLDIEKQVSEMHEEFCCLQDSFSASAIAEDGEARAMMVASAIKSCEDSLVNIQEQRKVTFKEARIESEKIKDAKQKLKALKGESGESEIETTETSDQNMEQNSTSVNIEDSVLKEERMELQSVCLKVKEHFEMSSETSVMELAEKIDELVDKVISLEHIVSSQNGQIERLRSETAELNRQLQCMEEDKVILTGGSDTFTETFEKAEDALQRIQHLENCLNIDEDALQTQFLDACHSLNNLSEKLQSPKHQEHALSQEVETLVSNEESKEDDYVRIQNTVEKLAGIEAHGQITNESDKLQEDTNNVHVGEVHTQLEETDDIPDLQNLLLNGLEGSQNVLLTEYTSILHNYKDTKNKLSEIEKKTQEYHLETMAEVNELKNANAIKDEEIQLLKEILNSFQTCLSVNAPKDMATSGYQVAGDLAETKVEFHEIETESSHEGDINEIQRTTSLEDKFRADIDTLLEENLDFWLRFSTSYHQIQKFQTAFKNLKSDIEKNQEGNATVMAPAEEAVNQESLLVCKSLRELNTELQVWLEKNALLNGELKCRFSSLCSIQDEISRVLKESESEEVHLTPYQAAKFQGEVFSMQLENNKVAKELQAGLDHVRGLQMEVSRTLSKLNENFKLSGSRNHQQHNQFRQLITKTIPLRAFLFGTKPKKPSMFSCMNPALQKQYSDLRYTFPK</sequence>
<evidence type="ECO:0000256" key="3">
    <source>
        <dbReference type="SAM" id="MobiDB-lite"/>
    </source>
</evidence>
<dbReference type="Pfam" id="PF24918">
    <property type="entry name" value="NET2A_C"/>
    <property type="match status" value="1"/>
</dbReference>
<evidence type="ECO:0000313" key="6">
    <source>
        <dbReference type="Proteomes" id="UP001055439"/>
    </source>
</evidence>
<reference evidence="5" key="1">
    <citation type="submission" date="2022-05" db="EMBL/GenBank/DDBJ databases">
        <title>The Musa troglodytarum L. genome provides insights into the mechanism of non-climacteric behaviour and enrichment of carotenoids.</title>
        <authorList>
            <person name="Wang J."/>
        </authorList>
    </citation>
    <scope>NUCLEOTIDE SEQUENCE</scope>
    <source>
        <tissue evidence="5">Leaf</tissue>
    </source>
</reference>
<accession>A0A9E7FX94</accession>
<dbReference type="Pfam" id="PF07765">
    <property type="entry name" value="KIP1"/>
    <property type="match status" value="1"/>
</dbReference>
<dbReference type="InterPro" id="IPR056889">
    <property type="entry name" value="NET2A-D/KIP1-like_C"/>
</dbReference>
<gene>
    <name evidence="5" type="ORF">MUK42_20810</name>
</gene>
<feature type="domain" description="NAB" evidence="4">
    <location>
        <begin position="10"/>
        <end position="90"/>
    </location>
</feature>
<dbReference type="OrthoDB" id="616075at2759"/>
<dbReference type="PANTHER" id="PTHR31631">
    <property type="entry name" value="PROTEIN NETWORKED 2D"/>
    <property type="match status" value="1"/>
</dbReference>
<evidence type="ECO:0000313" key="5">
    <source>
        <dbReference type="EMBL" id="URE03630.1"/>
    </source>
</evidence>
<feature type="region of interest" description="Disordered" evidence="3">
    <location>
        <begin position="143"/>
        <end position="166"/>
    </location>
</feature>
<feature type="coiled-coil region" evidence="2">
    <location>
        <begin position="548"/>
        <end position="593"/>
    </location>
</feature>
<keyword evidence="6" id="KW-1185">Reference proteome</keyword>
<evidence type="ECO:0000256" key="1">
    <source>
        <dbReference type="ARBA" id="ARBA00023054"/>
    </source>
</evidence>
<dbReference type="AlphaFoldDB" id="A0A9E7FX94"/>
<name>A0A9E7FX94_9LILI</name>
<dbReference type="InterPro" id="IPR011684">
    <property type="entry name" value="NAB"/>
</dbReference>
<protein>
    <submittedName>
        <fullName evidence="5">KIP1-like protein</fullName>
    </submittedName>
</protein>
<dbReference type="GO" id="GO:0003779">
    <property type="term" value="F:actin binding"/>
    <property type="evidence" value="ECO:0007669"/>
    <property type="project" value="InterPro"/>
</dbReference>
<organism evidence="5 6">
    <name type="scientific">Musa troglodytarum</name>
    <name type="common">fe'i banana</name>
    <dbReference type="NCBI Taxonomy" id="320322"/>
    <lineage>
        <taxon>Eukaryota</taxon>
        <taxon>Viridiplantae</taxon>
        <taxon>Streptophyta</taxon>
        <taxon>Embryophyta</taxon>
        <taxon>Tracheophyta</taxon>
        <taxon>Spermatophyta</taxon>
        <taxon>Magnoliopsida</taxon>
        <taxon>Liliopsida</taxon>
        <taxon>Zingiberales</taxon>
        <taxon>Musaceae</taxon>
        <taxon>Musa</taxon>
    </lineage>
</organism>
<feature type="coiled-coil region" evidence="2">
    <location>
        <begin position="359"/>
        <end position="386"/>
    </location>
</feature>
<dbReference type="CDD" id="cd21931">
    <property type="entry name" value="TD_EMAP-like"/>
    <property type="match status" value="1"/>
</dbReference>
<proteinExistence type="predicted"/>
<dbReference type="PROSITE" id="PS51774">
    <property type="entry name" value="NAB"/>
    <property type="match status" value="1"/>
</dbReference>
<evidence type="ECO:0000259" key="4">
    <source>
        <dbReference type="PROSITE" id="PS51774"/>
    </source>
</evidence>
<dbReference type="InterPro" id="IPR056888">
    <property type="entry name" value="NET2A-D/KIP1-like_dom"/>
</dbReference>